<keyword evidence="2" id="KW-0472">Membrane</keyword>
<feature type="region of interest" description="Disordered" evidence="1">
    <location>
        <begin position="184"/>
        <end position="205"/>
    </location>
</feature>
<evidence type="ECO:0000256" key="1">
    <source>
        <dbReference type="SAM" id="MobiDB-lite"/>
    </source>
</evidence>
<dbReference type="HOGENOM" id="CLU_341645_0_0_1"/>
<feature type="transmembrane region" description="Helical" evidence="2">
    <location>
        <begin position="12"/>
        <end position="31"/>
    </location>
</feature>
<sequence length="830" mass="96711">MIWFAQTRILKIGIFVVLVGIVSLLAALAYINQGALCNIVKNNMHERILMTVHTNGNEPSSSKDPVLELEYSSESDSSSYGKQSKGSEKDFKDMATDSEGSVGYSEGSVRDSEDIQTDSEDVRTDSEGSERDSENIQTNSEGSEKRAKTPPVQLGSSKEEIVTPLVTMRSNARAINALRTNLAKPSCNKNIPPTDESTDKDQNLERPLPIPQKFIKKQLNSMSEFNLQEFNMDVVLLKNKEAEISDIQKELDKAFSKYSEDKSIIDDVIKYTKKARSIADIGDWVEKKMYKIHEKILKGSNEINTIRYLANQCLLRHDEQKKLLDMLKPKEETESEKICSSQENIVYDLKTEKLEFYDEIIQMVDAYMELNNKKIEYASLVIQRESILYELALEKSKKLSEKMEKTHKTWLVEKFKSNYLAAMTFHVKRILKKHQDIIKDMEEFRIYADSILNRQGLYKKEVNEIRSIIFQMQKLQEIESKRDFKWDPVYVKYTQENTKAITAYRNDVDIPIMLRNSDSKYEKVKNDIASVRIQYDKCAKALAKGMKKDYVMIQGFKQIVEEKWAIYSNKKEKLLKLSWCVKKLKDNNIKMHDITRKLHELIEKNKLEHSNYIKEHKAAVDGIYNHWMEQELSYRREEKNCNNPATSNKFLIISSKIDNICKARNNIEIDHMNMIKNNKITADILYKNHPSYKDYLNYIKAIATYDKNIAELDLSYMDSLKSKTNIAILIKEKDAARAIDNSGLYSSNEYTIKAYENHIRYIETCMDYIKERCDYLKTYIARLNNMLVDDDPPLFLYMYTEATTKTEVDKEEDMLHMLIKELKDRLEGKR</sequence>
<protein>
    <submittedName>
        <fullName evidence="3">Uncharacterized protein</fullName>
    </submittedName>
</protein>
<feature type="compositionally biased region" description="Low complexity" evidence="1">
    <location>
        <begin position="98"/>
        <end position="107"/>
    </location>
</feature>
<feature type="region of interest" description="Disordered" evidence="1">
    <location>
        <begin position="54"/>
        <end position="161"/>
    </location>
</feature>
<organism evidence="3">
    <name type="scientific">Nematocida ausubeli (strain ATCC PRA-371 / ERTm2)</name>
    <name type="common">Nematode killer fungus</name>
    <dbReference type="NCBI Taxonomy" id="1913371"/>
    <lineage>
        <taxon>Eukaryota</taxon>
        <taxon>Fungi</taxon>
        <taxon>Fungi incertae sedis</taxon>
        <taxon>Microsporidia</taxon>
        <taxon>Nematocida</taxon>
    </lineage>
</organism>
<evidence type="ECO:0000256" key="2">
    <source>
        <dbReference type="SAM" id="Phobius"/>
    </source>
</evidence>
<reference evidence="3" key="1">
    <citation type="submission" date="2011-03" db="EMBL/GenBank/DDBJ databases">
        <title>The Genome Sequence of Nematocida sp1 strain ERTm2.</title>
        <authorList>
            <consortium name="The Broad Institute Genome Sequencing Platform"/>
            <consortium name="The Broad Institute Genome Sequencing Center for Infectious Disease"/>
            <person name="Cuomo C."/>
            <person name="Troemel E."/>
            <person name="Young S.K."/>
            <person name="Zeng Q."/>
            <person name="Gargeya S."/>
            <person name="Fitzgerald M."/>
            <person name="Haas B."/>
            <person name="Abouelleil A."/>
            <person name="Alvarado L."/>
            <person name="Arachchi H.M."/>
            <person name="Berlin A."/>
            <person name="Brown A."/>
            <person name="Chapman S.B."/>
            <person name="Chen Z."/>
            <person name="Dunbar C."/>
            <person name="Freedman E."/>
            <person name="Gearin G."/>
            <person name="Gellesch M."/>
            <person name="Goldberg J."/>
            <person name="Griggs A."/>
            <person name="Gujja S."/>
            <person name="Heilman E.R."/>
            <person name="Heiman D."/>
            <person name="Howarth C."/>
            <person name="Larson L."/>
            <person name="Lui A."/>
            <person name="MacDonald P.J.P."/>
            <person name="Mehta T."/>
            <person name="Montmayeur A."/>
            <person name="Murphy C."/>
            <person name="Neiman D."/>
            <person name="Pearson M."/>
            <person name="Priest M."/>
            <person name="Roberts A."/>
            <person name="Saif S."/>
            <person name="Shea T."/>
            <person name="Shenoy N."/>
            <person name="Sisk P."/>
            <person name="Stolte C."/>
            <person name="Sykes S."/>
            <person name="White J."/>
            <person name="Yandava C."/>
            <person name="Wortman J."/>
            <person name="Nusbaum C."/>
            <person name="Birren B."/>
        </authorList>
    </citation>
    <scope>NUCLEOTIDE SEQUENCE</scope>
    <source>
        <strain evidence="3">ERTm2</strain>
    </source>
</reference>
<gene>
    <name evidence="3" type="ORF">NERG_02099</name>
</gene>
<proteinExistence type="predicted"/>
<keyword evidence="2" id="KW-0812">Transmembrane</keyword>
<name>H8ZES8_NEMA1</name>
<dbReference type="EMBL" id="JH604637">
    <property type="protein sequence ID" value="EHY65043.1"/>
    <property type="molecule type" value="Genomic_DNA"/>
</dbReference>
<feature type="compositionally biased region" description="Polar residues" evidence="1">
    <location>
        <begin position="54"/>
        <end position="63"/>
    </location>
</feature>
<dbReference type="AlphaFoldDB" id="H8ZES8"/>
<keyword evidence="2" id="KW-1133">Transmembrane helix</keyword>
<feature type="compositionally biased region" description="Low complexity" evidence="1">
    <location>
        <begin position="68"/>
        <end position="84"/>
    </location>
</feature>
<evidence type="ECO:0000313" key="3">
    <source>
        <dbReference type="EMBL" id="EHY65043.1"/>
    </source>
</evidence>
<feature type="compositionally biased region" description="Basic and acidic residues" evidence="1">
    <location>
        <begin position="85"/>
        <end position="95"/>
    </location>
</feature>
<feature type="compositionally biased region" description="Basic and acidic residues" evidence="1">
    <location>
        <begin position="120"/>
        <end position="134"/>
    </location>
</feature>
<dbReference type="Proteomes" id="UP000005622">
    <property type="component" value="Unassembled WGS sequence"/>
</dbReference>
<accession>H8ZES8</accession>